<dbReference type="Proteomes" id="UP000551758">
    <property type="component" value="Unassembled WGS sequence"/>
</dbReference>
<dbReference type="EMBL" id="JACDTQ010002022">
    <property type="protein sequence ID" value="KAF5920379.1"/>
    <property type="molecule type" value="Genomic_DNA"/>
</dbReference>
<reference evidence="1 2" key="1">
    <citation type="journal article" date="2020" name="Mol. Biol. Evol.">
        <title>Interspecific Gene Flow and the Evolution of Specialization in Black and White Rhinoceros.</title>
        <authorList>
            <person name="Moodley Y."/>
            <person name="Westbury M.V."/>
            <person name="Russo I.M."/>
            <person name="Gopalakrishnan S."/>
            <person name="Rakotoarivelo A."/>
            <person name="Olsen R.A."/>
            <person name="Prost S."/>
            <person name="Tunstall T."/>
            <person name="Ryder O.A."/>
            <person name="Dalen L."/>
            <person name="Bruford M.W."/>
        </authorList>
    </citation>
    <scope>NUCLEOTIDE SEQUENCE [LARGE SCALE GENOMIC DNA]</scope>
    <source>
        <strain evidence="1">SBR-YM</strain>
        <tissue evidence="1">Skin</tissue>
    </source>
</reference>
<name>A0A7J7EX72_DICBM</name>
<organism evidence="1 2">
    <name type="scientific">Diceros bicornis minor</name>
    <name type="common">South-central black rhinoceros</name>
    <dbReference type="NCBI Taxonomy" id="77932"/>
    <lineage>
        <taxon>Eukaryota</taxon>
        <taxon>Metazoa</taxon>
        <taxon>Chordata</taxon>
        <taxon>Craniata</taxon>
        <taxon>Vertebrata</taxon>
        <taxon>Euteleostomi</taxon>
        <taxon>Mammalia</taxon>
        <taxon>Eutheria</taxon>
        <taxon>Laurasiatheria</taxon>
        <taxon>Perissodactyla</taxon>
        <taxon>Rhinocerotidae</taxon>
        <taxon>Diceros</taxon>
    </lineage>
</organism>
<accession>A0A7J7EX72</accession>
<protein>
    <submittedName>
        <fullName evidence="1">Uncharacterized protein</fullName>
    </submittedName>
</protein>
<dbReference type="AlphaFoldDB" id="A0A7J7EX72"/>
<comment type="caution">
    <text evidence="1">The sequence shown here is derived from an EMBL/GenBank/DDBJ whole genome shotgun (WGS) entry which is preliminary data.</text>
</comment>
<evidence type="ECO:0000313" key="1">
    <source>
        <dbReference type="EMBL" id="KAF5920379.1"/>
    </source>
</evidence>
<sequence>MDRDGQFDPRLLMKTARALYNKSAIRGPNNYHTVVLVTVESAFVLPKNGIFRENSVTVMTGTATNMMVSFAQLKGMEYVAVETVNAGMDGMEMHVKSGLPQNILNNYMGEDWILIFLGH</sequence>
<proteinExistence type="predicted"/>
<gene>
    <name evidence="1" type="ORF">HPG69_009629</name>
</gene>
<evidence type="ECO:0000313" key="2">
    <source>
        <dbReference type="Proteomes" id="UP000551758"/>
    </source>
</evidence>
<keyword evidence="2" id="KW-1185">Reference proteome</keyword>